<dbReference type="SUPFAM" id="SSF48371">
    <property type="entry name" value="ARM repeat"/>
    <property type="match status" value="1"/>
</dbReference>
<dbReference type="Proteomes" id="UP000324800">
    <property type="component" value="Unassembled WGS sequence"/>
</dbReference>
<protein>
    <submittedName>
        <fullName evidence="1">Uncharacterized protein</fullName>
    </submittedName>
</protein>
<sequence length="288" mass="33164">MHSDKDIIFSSIRTIFNIIAAADSNSSNSQPHPYFQVLQECNGIDDIFYMFQNGYANLDSLNTAAICIGYIFKAREIKDSSMKGKIIDHLIKHLNDEDEWTKTSSLVALKQLSLDAKNRAYILNGNLLNTIAKDLQQSVEGNEKEKEQIMNKQINGCEILNAFLESLNNDYLRGLVISISNCGGFSEEDEKQNDKILNQIKVVFQGHHHGYESPYTKYPKYKSFPPMPQLARRSEEQIEQEGGNEEIDAHQFHNKDYIQINYTSKFVKSTILNFFIDLTNEQNRSMWW</sequence>
<gene>
    <name evidence="1" type="ORF">EZS28_022711</name>
</gene>
<name>A0A5J4VGW1_9EUKA</name>
<organism evidence="1 2">
    <name type="scientific">Streblomastix strix</name>
    <dbReference type="NCBI Taxonomy" id="222440"/>
    <lineage>
        <taxon>Eukaryota</taxon>
        <taxon>Metamonada</taxon>
        <taxon>Preaxostyla</taxon>
        <taxon>Oxymonadida</taxon>
        <taxon>Streblomastigidae</taxon>
        <taxon>Streblomastix</taxon>
    </lineage>
</organism>
<evidence type="ECO:0000313" key="1">
    <source>
        <dbReference type="EMBL" id="KAA6381760.1"/>
    </source>
</evidence>
<comment type="caution">
    <text evidence="1">The sequence shown here is derived from an EMBL/GenBank/DDBJ whole genome shotgun (WGS) entry which is preliminary data.</text>
</comment>
<dbReference type="InterPro" id="IPR011989">
    <property type="entry name" value="ARM-like"/>
</dbReference>
<dbReference type="EMBL" id="SNRW01007140">
    <property type="protein sequence ID" value="KAA6381760.1"/>
    <property type="molecule type" value="Genomic_DNA"/>
</dbReference>
<evidence type="ECO:0000313" key="2">
    <source>
        <dbReference type="Proteomes" id="UP000324800"/>
    </source>
</evidence>
<dbReference type="AlphaFoldDB" id="A0A5J4VGW1"/>
<dbReference type="Gene3D" id="1.25.10.10">
    <property type="entry name" value="Leucine-rich Repeat Variant"/>
    <property type="match status" value="1"/>
</dbReference>
<reference evidence="1 2" key="1">
    <citation type="submission" date="2019-03" db="EMBL/GenBank/DDBJ databases">
        <title>Single cell metagenomics reveals metabolic interactions within the superorganism composed of flagellate Streblomastix strix and complex community of Bacteroidetes bacteria on its surface.</title>
        <authorList>
            <person name="Treitli S.C."/>
            <person name="Kolisko M."/>
            <person name="Husnik F."/>
            <person name="Keeling P."/>
            <person name="Hampl V."/>
        </authorList>
    </citation>
    <scope>NUCLEOTIDE SEQUENCE [LARGE SCALE GENOMIC DNA]</scope>
    <source>
        <strain evidence="1">ST1C</strain>
    </source>
</reference>
<accession>A0A5J4VGW1</accession>
<proteinExistence type="predicted"/>
<dbReference type="InterPro" id="IPR016024">
    <property type="entry name" value="ARM-type_fold"/>
</dbReference>